<feature type="domain" description="Importin N-terminal" evidence="1">
    <location>
        <begin position="47"/>
        <end position="113"/>
    </location>
</feature>
<dbReference type="InParanoid" id="A0A6P6YHZ9"/>
<dbReference type="Pfam" id="PF24138">
    <property type="entry name" value="TPR_TNPO3_IPO13_2nd"/>
    <property type="match status" value="1"/>
</dbReference>
<dbReference type="GO" id="GO:0005737">
    <property type="term" value="C:cytoplasm"/>
    <property type="evidence" value="ECO:0007669"/>
    <property type="project" value="TreeGrafter"/>
</dbReference>
<dbReference type="InterPro" id="IPR016024">
    <property type="entry name" value="ARM-type_fold"/>
</dbReference>
<dbReference type="OrthoDB" id="435593at2759"/>
<sequence length="948" mass="111192">MNQHISDNNNSVIAPNSGFSITEMPKLEQVYSLIKAMYEQEECKELASKWLEEFQRSIFAWKISDQLLINKIDFQSCYFAAQTLKTKILHSYTELPVESYDSLKNSLINHLINMKMKPIETQLCLSLTYIFYINDNWQNPFEELSQKLPKCTFIEILICIAQEYDESRPMFKLPKTRRDQLEQYMSNNFAMVIQLLISCFQESRTCDNITQEFISQKCFSCFESWLNFTKDNVDLIRSMLAITFEFLRNPDCSVDTHEKASDALCKVIYQCEAHSHFADIRVEVIELVYALESCYDNALATEDSEKLRDLTRIFVELGNSTIEFLIYDQIDLKIMHLILKCVGHYEFEVAEITFSFWYNFSEVLRKHDHTKFAPYYNHLFTSLTRLCRLEVDSESIIDEKSDVYDYRSQIHELIQEICVCFDWVNYTISMNVMDNFRPTTSWEIIEAHLYIMYCIAYSEGIDVENPHKNEVLSGMINHILNLINQPGAEQVHIQIYATSCDLIGELDEWVNDNPNFLQPVIMFLLNNITTNHIKQTKLSIKAAIALKQILSTMNNIVDFDWISKLFHDLEQIYKLIEDRVELGVPIMACCTAILSIQNNEKFEQQEILFQKSLQNCLDKIQVVLNQKSSIEEQKLKWEKIIDNIYAAFKNFTPNEKTKNSTVIHAHIRDNIWPFLKESITHFAPIDSQVIEHCSRCIRCIIRSMKPLYLLQPIVDHIVPLYQNFPSNSSLLYIASVLVDEFADPNNQILADGLIRMLNAFSMATFGSLNENNLNLNPFTVDDYFKLCTRTMTKLPEKFMTNVETLNGIISLAIMSIYLPQKEANESITKFFVKFLQLGHPLVSTQYLAADFGRNIFYSLIDSIMFKLPSFFIPDMVEAIWLFKKEYPEFFDRYLQYTTENLYQKIQKEGYNISHDRLKSFYDNLRSASHPKHMVCELRYFQRFFTSRW</sequence>
<dbReference type="InterPro" id="IPR013598">
    <property type="entry name" value="Exportin-1/Importin-b-like"/>
</dbReference>
<dbReference type="KEGG" id="dpte:113798112"/>
<dbReference type="InterPro" id="IPR058537">
    <property type="entry name" value="TPR_TNPO3_IPO13_4th"/>
</dbReference>
<dbReference type="InterPro" id="IPR001494">
    <property type="entry name" value="Importin-beta_N"/>
</dbReference>
<organism evidence="2 3">
    <name type="scientific">Dermatophagoides pteronyssinus</name>
    <name type="common">European house dust mite</name>
    <dbReference type="NCBI Taxonomy" id="6956"/>
    <lineage>
        <taxon>Eukaryota</taxon>
        <taxon>Metazoa</taxon>
        <taxon>Ecdysozoa</taxon>
        <taxon>Arthropoda</taxon>
        <taxon>Chelicerata</taxon>
        <taxon>Arachnida</taxon>
        <taxon>Acari</taxon>
        <taxon>Acariformes</taxon>
        <taxon>Sarcoptiformes</taxon>
        <taxon>Astigmata</taxon>
        <taxon>Psoroptidia</taxon>
        <taxon>Analgoidea</taxon>
        <taxon>Pyroglyphidae</taxon>
        <taxon>Dermatophagoidinae</taxon>
        <taxon>Dermatophagoides</taxon>
    </lineage>
</organism>
<dbReference type="Pfam" id="PF03810">
    <property type="entry name" value="IBN_N"/>
    <property type="match status" value="1"/>
</dbReference>
<evidence type="ECO:0000313" key="3">
    <source>
        <dbReference type="RefSeq" id="XP_027204401.1"/>
    </source>
</evidence>
<dbReference type="InterPro" id="IPR011989">
    <property type="entry name" value="ARM-like"/>
</dbReference>
<dbReference type="GO" id="GO:0006606">
    <property type="term" value="P:protein import into nucleus"/>
    <property type="evidence" value="ECO:0007669"/>
    <property type="project" value="TreeGrafter"/>
</dbReference>
<dbReference type="FunCoup" id="A0A6P6YHZ9">
    <property type="interactions" value="2110"/>
</dbReference>
<dbReference type="InterPro" id="IPR057941">
    <property type="entry name" value="TPR_TNPO3_IPO13_2nd"/>
</dbReference>
<dbReference type="Gene3D" id="1.25.10.10">
    <property type="entry name" value="Leucine-rich Repeat Variant"/>
    <property type="match status" value="1"/>
</dbReference>
<proteinExistence type="predicted"/>
<dbReference type="Pfam" id="PF24139">
    <property type="entry name" value="TPR_TNPO3_IPO13_4th"/>
    <property type="match status" value="1"/>
</dbReference>
<dbReference type="RefSeq" id="XP_027204401.1">
    <property type="nucleotide sequence ID" value="XM_027348600.1"/>
</dbReference>
<protein>
    <submittedName>
        <fullName evidence="3">Transportin-3-like</fullName>
    </submittedName>
</protein>
<dbReference type="AlphaFoldDB" id="A0A6P6YHZ9"/>
<dbReference type="InterPro" id="IPR051345">
    <property type="entry name" value="Importin_beta-like_NTR"/>
</dbReference>
<dbReference type="SUPFAM" id="SSF48371">
    <property type="entry name" value="ARM repeat"/>
    <property type="match status" value="1"/>
</dbReference>
<evidence type="ECO:0000259" key="1">
    <source>
        <dbReference type="SMART" id="SM00913"/>
    </source>
</evidence>
<dbReference type="GO" id="GO:0031267">
    <property type="term" value="F:small GTPase binding"/>
    <property type="evidence" value="ECO:0007669"/>
    <property type="project" value="InterPro"/>
</dbReference>
<dbReference type="Pfam" id="PF08389">
    <property type="entry name" value="Xpo1"/>
    <property type="match status" value="1"/>
</dbReference>
<keyword evidence="2" id="KW-1185">Reference proteome</keyword>
<accession>A0A6P6YHZ9</accession>
<dbReference type="OMA" id="ISFIDYH"/>
<name>A0A6P6YHZ9_DERPT</name>
<dbReference type="Proteomes" id="UP000515146">
    <property type="component" value="Unplaced"/>
</dbReference>
<dbReference type="PANTHER" id="PTHR12363:SF42">
    <property type="entry name" value="TRANSPORTIN-3"/>
    <property type="match status" value="1"/>
</dbReference>
<gene>
    <name evidence="3" type="primary">LOC113798112</name>
</gene>
<evidence type="ECO:0000313" key="2">
    <source>
        <dbReference type="Proteomes" id="UP000515146"/>
    </source>
</evidence>
<reference evidence="3" key="1">
    <citation type="submission" date="2025-08" db="UniProtKB">
        <authorList>
            <consortium name="RefSeq"/>
        </authorList>
    </citation>
    <scope>IDENTIFICATION</scope>
    <source>
        <strain evidence="3">Airmid</strain>
    </source>
</reference>
<dbReference type="PANTHER" id="PTHR12363">
    <property type="entry name" value="TRANSPORTIN 3 AND IMPORTIN 13"/>
    <property type="match status" value="1"/>
</dbReference>
<dbReference type="SMART" id="SM00913">
    <property type="entry name" value="IBN_N"/>
    <property type="match status" value="1"/>
</dbReference>
<dbReference type="GeneID" id="113798112"/>
<dbReference type="InterPro" id="IPR057942">
    <property type="entry name" value="TPR_TNPO3_IPO13_3rd"/>
</dbReference>
<dbReference type="Pfam" id="PF24140">
    <property type="entry name" value="TPR_TNPO3_IPO13_3rd"/>
    <property type="match status" value="1"/>
</dbReference>